<evidence type="ECO:0008006" key="2">
    <source>
        <dbReference type="Google" id="ProtNLM"/>
    </source>
</evidence>
<dbReference type="EMBL" id="UINC01150906">
    <property type="protein sequence ID" value="SVD44212.1"/>
    <property type="molecule type" value="Genomic_DNA"/>
</dbReference>
<dbReference type="InterPro" id="IPR038563">
    <property type="entry name" value="Endonuclease_7_sf"/>
</dbReference>
<dbReference type="InterPro" id="IPR004211">
    <property type="entry name" value="Endonuclease_7"/>
</dbReference>
<reference evidence="1" key="1">
    <citation type="submission" date="2018-05" db="EMBL/GenBank/DDBJ databases">
        <authorList>
            <person name="Lanie J.A."/>
            <person name="Ng W.-L."/>
            <person name="Kazmierczak K.M."/>
            <person name="Andrzejewski T.M."/>
            <person name="Davidsen T.M."/>
            <person name="Wayne K.J."/>
            <person name="Tettelin H."/>
            <person name="Glass J.I."/>
            <person name="Rusch D."/>
            <person name="Podicherti R."/>
            <person name="Tsui H.-C.T."/>
            <person name="Winkler M.E."/>
        </authorList>
    </citation>
    <scope>NUCLEOTIDE SEQUENCE</scope>
</reference>
<accession>A0A382VCF4</accession>
<dbReference type="Gene3D" id="3.40.1800.10">
    <property type="entry name" value="His-Me finger endonucleases"/>
    <property type="match status" value="1"/>
</dbReference>
<dbReference type="Pfam" id="PF02945">
    <property type="entry name" value="Endonuclease_7"/>
    <property type="match status" value="1"/>
</dbReference>
<organism evidence="1">
    <name type="scientific">marine metagenome</name>
    <dbReference type="NCBI Taxonomy" id="408172"/>
    <lineage>
        <taxon>unclassified sequences</taxon>
        <taxon>metagenomes</taxon>
        <taxon>ecological metagenomes</taxon>
    </lineage>
</organism>
<proteinExistence type="predicted"/>
<protein>
    <recommendedName>
        <fullName evidence="2">Recombination endonuclease VII</fullName>
    </recommendedName>
</protein>
<name>A0A382VCF4_9ZZZZ</name>
<evidence type="ECO:0000313" key="1">
    <source>
        <dbReference type="EMBL" id="SVD44212.1"/>
    </source>
</evidence>
<dbReference type="InterPro" id="IPR044925">
    <property type="entry name" value="His-Me_finger_sf"/>
</dbReference>
<gene>
    <name evidence="1" type="ORF">METZ01_LOCUS397066</name>
</gene>
<sequence>MPEENYVCPICLGDEEDVNGRGNTRNGSWVLDHCHETEKFRGWLCHKCNRSLGGFDDSIEMLLRAIKYLKG</sequence>
<dbReference type="SUPFAM" id="SSF54060">
    <property type="entry name" value="His-Me finger endonucleases"/>
    <property type="match status" value="1"/>
</dbReference>
<dbReference type="AlphaFoldDB" id="A0A382VCF4"/>